<feature type="region of interest" description="Disordered" evidence="8">
    <location>
        <begin position="646"/>
        <end position="719"/>
    </location>
</feature>
<keyword evidence="10" id="KW-1185">Reference proteome</keyword>
<dbReference type="GO" id="GO:0005732">
    <property type="term" value="C:sno(s)RNA-containing ribonucleoprotein complex"/>
    <property type="evidence" value="ECO:0007669"/>
    <property type="project" value="UniProtKB-UniRule"/>
</dbReference>
<evidence type="ECO:0000256" key="5">
    <source>
        <dbReference type="ARBA" id="ARBA00023274"/>
    </source>
</evidence>
<dbReference type="GO" id="GO:0032040">
    <property type="term" value="C:small-subunit processome"/>
    <property type="evidence" value="ECO:0007669"/>
    <property type="project" value="TreeGrafter"/>
</dbReference>
<evidence type="ECO:0000313" key="9">
    <source>
        <dbReference type="EMBL" id="KAF9526428.1"/>
    </source>
</evidence>
<comment type="subcellular location">
    <subcellularLocation>
        <location evidence="1 7">Nucleus</location>
        <location evidence="1 7">Nucleolus</location>
    </subcellularLocation>
</comment>
<evidence type="ECO:0000256" key="8">
    <source>
        <dbReference type="SAM" id="MobiDB-lite"/>
    </source>
</evidence>
<proteinExistence type="inferred from homology"/>
<dbReference type="OrthoDB" id="445326at2759"/>
<dbReference type="PANTHER" id="PTHR17039:SF0">
    <property type="entry name" value="U3 SMALL NUCLEOLAR RIBONUCLEOPROTEIN PROTEIN MPP10"/>
    <property type="match status" value="1"/>
</dbReference>
<dbReference type="Proteomes" id="UP000807306">
    <property type="component" value="Unassembled WGS sequence"/>
</dbReference>
<dbReference type="GO" id="GO:0034457">
    <property type="term" value="C:Mpp10 complex"/>
    <property type="evidence" value="ECO:0007669"/>
    <property type="project" value="UniProtKB-UniRule"/>
</dbReference>
<feature type="region of interest" description="Disordered" evidence="8">
    <location>
        <begin position="194"/>
        <end position="261"/>
    </location>
</feature>
<evidence type="ECO:0000256" key="3">
    <source>
        <dbReference type="ARBA" id="ARBA00022552"/>
    </source>
</evidence>
<feature type="region of interest" description="Disordered" evidence="8">
    <location>
        <begin position="276"/>
        <end position="300"/>
    </location>
</feature>
<evidence type="ECO:0000256" key="2">
    <source>
        <dbReference type="ARBA" id="ARBA00022517"/>
    </source>
</evidence>
<keyword evidence="2 7" id="KW-0690">Ribosome biogenesis</keyword>
<feature type="compositionally biased region" description="Acidic residues" evidence="8">
    <location>
        <begin position="449"/>
        <end position="459"/>
    </location>
</feature>
<feature type="compositionally biased region" description="Basic and acidic residues" evidence="8">
    <location>
        <begin position="672"/>
        <end position="686"/>
    </location>
</feature>
<dbReference type="PANTHER" id="PTHR17039">
    <property type="entry name" value="U3 SMALL NUCLEOLAR RIBONUCLEOPROTEIN PROTEIN MPP10"/>
    <property type="match status" value="1"/>
</dbReference>
<protein>
    <recommendedName>
        <fullName evidence="7">U3 small nucleolar ribonucleoprotein protein MPP10</fullName>
    </recommendedName>
</protein>
<evidence type="ECO:0000313" key="10">
    <source>
        <dbReference type="Proteomes" id="UP000807306"/>
    </source>
</evidence>
<evidence type="ECO:0000256" key="7">
    <source>
        <dbReference type="PIRNR" id="PIRNR017300"/>
    </source>
</evidence>
<dbReference type="EMBL" id="MU157871">
    <property type="protein sequence ID" value="KAF9526428.1"/>
    <property type="molecule type" value="Genomic_DNA"/>
</dbReference>
<feature type="compositionally biased region" description="Acidic residues" evidence="8">
    <location>
        <begin position="194"/>
        <end position="206"/>
    </location>
</feature>
<reference evidence="9" key="1">
    <citation type="submission" date="2020-11" db="EMBL/GenBank/DDBJ databases">
        <authorList>
            <consortium name="DOE Joint Genome Institute"/>
            <person name="Ahrendt S."/>
            <person name="Riley R."/>
            <person name="Andreopoulos W."/>
            <person name="Labutti K."/>
            <person name="Pangilinan J."/>
            <person name="Ruiz-Duenas F.J."/>
            <person name="Barrasa J.M."/>
            <person name="Sanchez-Garcia M."/>
            <person name="Camarero S."/>
            <person name="Miyauchi S."/>
            <person name="Serrano A."/>
            <person name="Linde D."/>
            <person name="Babiker R."/>
            <person name="Drula E."/>
            <person name="Ayuso-Fernandez I."/>
            <person name="Pacheco R."/>
            <person name="Padilla G."/>
            <person name="Ferreira P."/>
            <person name="Barriuso J."/>
            <person name="Kellner H."/>
            <person name="Castanera R."/>
            <person name="Alfaro M."/>
            <person name="Ramirez L."/>
            <person name="Pisabarro A.G."/>
            <person name="Kuo A."/>
            <person name="Tritt A."/>
            <person name="Lipzen A."/>
            <person name="He G."/>
            <person name="Yan M."/>
            <person name="Ng V."/>
            <person name="Cullen D."/>
            <person name="Martin F."/>
            <person name="Rosso M.-N."/>
            <person name="Henrissat B."/>
            <person name="Hibbett D."/>
            <person name="Martinez A.T."/>
            <person name="Grigoriev I.V."/>
        </authorList>
    </citation>
    <scope>NUCLEOTIDE SEQUENCE</scope>
    <source>
        <strain evidence="9">CBS 506.95</strain>
    </source>
</reference>
<name>A0A9P6JN34_9AGAR</name>
<feature type="region of interest" description="Disordered" evidence="8">
    <location>
        <begin position="330"/>
        <end position="462"/>
    </location>
</feature>
<evidence type="ECO:0000256" key="6">
    <source>
        <dbReference type="ARBA" id="ARBA00029455"/>
    </source>
</evidence>
<feature type="compositionally biased region" description="Basic residues" evidence="8">
    <location>
        <begin position="706"/>
        <end position="717"/>
    </location>
</feature>
<evidence type="ECO:0000256" key="1">
    <source>
        <dbReference type="ARBA" id="ARBA00004604"/>
    </source>
</evidence>
<sequence>MATLALDSSDVPLPSELQQLSTVLDAGLEQLAISNPNVQSAALKATKHIFDLSVRSEASSWSHIIDLISGLAPSQAPQTRSKAKAAETSTTTFDILKSNIFTPTPINNLFVDDMDDEQIWAQLDLRTQTMCRMLDFVLEGEAEDTDSKLDSFDEDHDQDDEERLRLALEALQAEEGNLSMSELLEKYGYDEEDLEEYEDDEDDFGGELELPGESGDATMDDDMEENISPLRDTSSNDNALDVRLQPSLKHPKKRKLGGSELDDGFFDLVEFNADTERAEARSSSRGRLSGDDEEDEDEPIDFFSNIDAMEETVDEEADSKDLFYKDFFEPLSGLSPKRTHTSPNKPQSAKNSQVRFHEEVRVKKIKPTGKNRSLHDDDDEDEDDGDDFTLGDDKEDEEGPSDEDDLPDDQANYSIGLREEDDSSSESEEGSEDVFAEGNAIQRLKQDLFADENEDEQDDMTTHERRMATLREQIKELESENVAQKDWTLMGEAGSRQRPQNSLLEEDLDFDRVRKAVPVITEEEVKSLEETIKARILEGRFDDVVRIRAFEDKPFLPSKFFELQDAKSKESLAQIYENDFLATQPGGKLPDDRDGKLQKEHDAINALWEKICGKLDALSNAHFVPKQPKATISTVTNAPTVSIESTLPTSKSATSMLAPEEVFSSSPSALKVRSEMTPTEKRAARSKDKKSKKKQRDALEMSVNKFVRRKGTAKQQKKAALESLVKQGKGVTVVGKESVAKSKRGKK</sequence>
<feature type="compositionally biased region" description="Polar residues" evidence="8">
    <location>
        <begin position="646"/>
        <end position="655"/>
    </location>
</feature>
<dbReference type="AlphaFoldDB" id="A0A9P6JN34"/>
<dbReference type="GO" id="GO:0006364">
    <property type="term" value="P:rRNA processing"/>
    <property type="evidence" value="ECO:0007669"/>
    <property type="project" value="UniProtKB-KW"/>
</dbReference>
<comment type="caution">
    <text evidence="9">The sequence shown here is derived from an EMBL/GenBank/DDBJ whole genome shotgun (WGS) entry which is preliminary data.</text>
</comment>
<organism evidence="9 10">
    <name type="scientific">Crepidotus variabilis</name>
    <dbReference type="NCBI Taxonomy" id="179855"/>
    <lineage>
        <taxon>Eukaryota</taxon>
        <taxon>Fungi</taxon>
        <taxon>Dikarya</taxon>
        <taxon>Basidiomycota</taxon>
        <taxon>Agaricomycotina</taxon>
        <taxon>Agaricomycetes</taxon>
        <taxon>Agaricomycetidae</taxon>
        <taxon>Agaricales</taxon>
        <taxon>Agaricineae</taxon>
        <taxon>Crepidotaceae</taxon>
        <taxon>Crepidotus</taxon>
    </lineage>
</organism>
<feature type="compositionally biased region" description="Acidic residues" evidence="8">
    <location>
        <begin position="376"/>
        <end position="408"/>
    </location>
</feature>
<dbReference type="PIRSF" id="PIRSF017300">
    <property type="entry name" value="snoRNP_Mpp10"/>
    <property type="match status" value="1"/>
</dbReference>
<keyword evidence="5 7" id="KW-0687">Ribonucleoprotein</keyword>
<accession>A0A9P6JN34</accession>
<keyword evidence="4 7" id="KW-0539">Nucleus</keyword>
<dbReference type="Pfam" id="PF04006">
    <property type="entry name" value="Mpp10"/>
    <property type="match status" value="1"/>
</dbReference>
<feature type="compositionally biased region" description="Acidic residues" evidence="8">
    <location>
        <begin position="291"/>
        <end position="300"/>
    </location>
</feature>
<feature type="compositionally biased region" description="Acidic residues" evidence="8">
    <location>
        <begin position="419"/>
        <end position="435"/>
    </location>
</feature>
<comment type="function">
    <text evidence="7">Involved in nucleolar processing of pre-18S ribosomal RNA.</text>
</comment>
<keyword evidence="3 7" id="KW-0698">rRNA processing</keyword>
<comment type="similarity">
    <text evidence="6 7">Belongs to the MPP10 family.</text>
</comment>
<gene>
    <name evidence="9" type="ORF">CPB83DRAFT_461335</name>
</gene>
<dbReference type="InterPro" id="IPR012173">
    <property type="entry name" value="Mpp10"/>
</dbReference>
<feature type="compositionally biased region" description="Polar residues" evidence="8">
    <location>
        <begin position="341"/>
        <end position="354"/>
    </location>
</feature>
<evidence type="ECO:0000256" key="4">
    <source>
        <dbReference type="ARBA" id="ARBA00023242"/>
    </source>
</evidence>